<reference evidence="2 3" key="1">
    <citation type="journal article" date="2023" name="Plants (Basel)">
        <title>Bridging the Gap: Combining Genomics and Transcriptomics Approaches to Understand Stylosanthes scabra, an Orphan Legume from the Brazilian Caatinga.</title>
        <authorList>
            <person name="Ferreira-Neto J.R.C."/>
            <person name="da Silva M.D."/>
            <person name="Binneck E."/>
            <person name="de Melo N.F."/>
            <person name="da Silva R.H."/>
            <person name="de Melo A.L.T.M."/>
            <person name="Pandolfi V."/>
            <person name="Bustamante F.O."/>
            <person name="Brasileiro-Vidal A.C."/>
            <person name="Benko-Iseppon A.M."/>
        </authorList>
    </citation>
    <scope>NUCLEOTIDE SEQUENCE [LARGE SCALE GENOMIC DNA]</scope>
    <source>
        <tissue evidence="2">Leaves</tissue>
    </source>
</reference>
<sequence length="133" mass="14389">MPKRAHVLATQAEEIPVSQSAPPTDSECGSQPQMAKKFTIPIPPPMPKAMETMRPKQKIFRPPVPFGDVHFSIRPTEPAPPPQPAPTPQQQAPPPNHHHPNNETSSGTTSSNPNALSHETIAAARGTTSERIF</sequence>
<feature type="region of interest" description="Disordered" evidence="1">
    <location>
        <begin position="1"/>
        <end position="133"/>
    </location>
</feature>
<feature type="compositionally biased region" description="Low complexity" evidence="1">
    <location>
        <begin position="102"/>
        <end position="114"/>
    </location>
</feature>
<feature type="compositionally biased region" description="Pro residues" evidence="1">
    <location>
        <begin position="77"/>
        <end position="95"/>
    </location>
</feature>
<protein>
    <submittedName>
        <fullName evidence="2">Uncharacterized protein</fullName>
    </submittedName>
</protein>
<feature type="compositionally biased region" description="Polar residues" evidence="1">
    <location>
        <begin position="17"/>
        <end position="33"/>
    </location>
</feature>
<evidence type="ECO:0000313" key="2">
    <source>
        <dbReference type="EMBL" id="MED6214555.1"/>
    </source>
</evidence>
<keyword evidence="3" id="KW-1185">Reference proteome</keyword>
<dbReference type="Proteomes" id="UP001341840">
    <property type="component" value="Unassembled WGS sequence"/>
</dbReference>
<name>A0ABU6YVY5_9FABA</name>
<organism evidence="2 3">
    <name type="scientific">Stylosanthes scabra</name>
    <dbReference type="NCBI Taxonomy" id="79078"/>
    <lineage>
        <taxon>Eukaryota</taxon>
        <taxon>Viridiplantae</taxon>
        <taxon>Streptophyta</taxon>
        <taxon>Embryophyta</taxon>
        <taxon>Tracheophyta</taxon>
        <taxon>Spermatophyta</taxon>
        <taxon>Magnoliopsida</taxon>
        <taxon>eudicotyledons</taxon>
        <taxon>Gunneridae</taxon>
        <taxon>Pentapetalae</taxon>
        <taxon>rosids</taxon>
        <taxon>fabids</taxon>
        <taxon>Fabales</taxon>
        <taxon>Fabaceae</taxon>
        <taxon>Papilionoideae</taxon>
        <taxon>50 kb inversion clade</taxon>
        <taxon>dalbergioids sensu lato</taxon>
        <taxon>Dalbergieae</taxon>
        <taxon>Pterocarpus clade</taxon>
        <taxon>Stylosanthes</taxon>
    </lineage>
</organism>
<comment type="caution">
    <text evidence="2">The sequence shown here is derived from an EMBL/GenBank/DDBJ whole genome shotgun (WGS) entry which is preliminary data.</text>
</comment>
<evidence type="ECO:0000256" key="1">
    <source>
        <dbReference type="SAM" id="MobiDB-lite"/>
    </source>
</evidence>
<feature type="non-terminal residue" evidence="2">
    <location>
        <position position="133"/>
    </location>
</feature>
<gene>
    <name evidence="2" type="ORF">PIB30_104106</name>
</gene>
<dbReference type="EMBL" id="JASCZI010245179">
    <property type="protein sequence ID" value="MED6214555.1"/>
    <property type="molecule type" value="Genomic_DNA"/>
</dbReference>
<proteinExistence type="predicted"/>
<accession>A0ABU6YVY5</accession>
<evidence type="ECO:0000313" key="3">
    <source>
        <dbReference type="Proteomes" id="UP001341840"/>
    </source>
</evidence>